<dbReference type="InterPro" id="IPR046522">
    <property type="entry name" value="DUF6699"/>
</dbReference>
<organism evidence="3 4">
    <name type="scientific">Collybia nuda</name>
    <dbReference type="NCBI Taxonomy" id="64659"/>
    <lineage>
        <taxon>Eukaryota</taxon>
        <taxon>Fungi</taxon>
        <taxon>Dikarya</taxon>
        <taxon>Basidiomycota</taxon>
        <taxon>Agaricomycotina</taxon>
        <taxon>Agaricomycetes</taxon>
        <taxon>Agaricomycetidae</taxon>
        <taxon>Agaricales</taxon>
        <taxon>Tricholomatineae</taxon>
        <taxon>Clitocybaceae</taxon>
        <taxon>Collybia</taxon>
    </lineage>
</organism>
<evidence type="ECO:0000259" key="2">
    <source>
        <dbReference type="Pfam" id="PF20415"/>
    </source>
</evidence>
<accession>A0A9P5XYN1</accession>
<dbReference type="AlphaFoldDB" id="A0A9P5XYN1"/>
<dbReference type="Pfam" id="PF20415">
    <property type="entry name" value="DUF6699"/>
    <property type="match status" value="1"/>
</dbReference>
<gene>
    <name evidence="3" type="ORF">BDZ94DRAFT_1266623</name>
</gene>
<proteinExistence type="predicted"/>
<name>A0A9P5XYN1_9AGAR</name>
<sequence>MSGRYVHFAYDSYPPTPPSTFSNSSSLPSPGGPMTPPPLHYKHAPLPAVPCQLNPILAAPSAHNLHYNMTLPPSTVQFHPTVPHHIRDEPATYPHVPRMTITSRSLPWSITVTPSGKSVFVTVSDVFKAIYASLRVNMTSGEFAQLRSVDAQRQVNDAYRRRYRLIPNPSAYDEEKRQGLRRVDFLAAMHCFAGLSPTKQGPDVWELSVS</sequence>
<feature type="compositionally biased region" description="Low complexity" evidence="1">
    <location>
        <begin position="19"/>
        <end position="29"/>
    </location>
</feature>
<evidence type="ECO:0000313" key="4">
    <source>
        <dbReference type="Proteomes" id="UP000807353"/>
    </source>
</evidence>
<dbReference type="EMBL" id="MU150303">
    <property type="protein sequence ID" value="KAF9460202.1"/>
    <property type="molecule type" value="Genomic_DNA"/>
</dbReference>
<evidence type="ECO:0000313" key="3">
    <source>
        <dbReference type="EMBL" id="KAF9460202.1"/>
    </source>
</evidence>
<feature type="domain" description="DUF6699" evidence="2">
    <location>
        <begin position="65"/>
        <end position="200"/>
    </location>
</feature>
<protein>
    <recommendedName>
        <fullName evidence="2">DUF6699 domain-containing protein</fullName>
    </recommendedName>
</protein>
<feature type="region of interest" description="Disordered" evidence="1">
    <location>
        <begin position="17"/>
        <end position="36"/>
    </location>
</feature>
<dbReference type="Proteomes" id="UP000807353">
    <property type="component" value="Unassembled WGS sequence"/>
</dbReference>
<keyword evidence="4" id="KW-1185">Reference proteome</keyword>
<evidence type="ECO:0000256" key="1">
    <source>
        <dbReference type="SAM" id="MobiDB-lite"/>
    </source>
</evidence>
<reference evidence="3" key="1">
    <citation type="submission" date="2020-11" db="EMBL/GenBank/DDBJ databases">
        <authorList>
            <consortium name="DOE Joint Genome Institute"/>
            <person name="Ahrendt S."/>
            <person name="Riley R."/>
            <person name="Andreopoulos W."/>
            <person name="Labutti K."/>
            <person name="Pangilinan J."/>
            <person name="Ruiz-Duenas F.J."/>
            <person name="Barrasa J.M."/>
            <person name="Sanchez-Garcia M."/>
            <person name="Camarero S."/>
            <person name="Miyauchi S."/>
            <person name="Serrano A."/>
            <person name="Linde D."/>
            <person name="Babiker R."/>
            <person name="Drula E."/>
            <person name="Ayuso-Fernandez I."/>
            <person name="Pacheco R."/>
            <person name="Padilla G."/>
            <person name="Ferreira P."/>
            <person name="Barriuso J."/>
            <person name="Kellner H."/>
            <person name="Castanera R."/>
            <person name="Alfaro M."/>
            <person name="Ramirez L."/>
            <person name="Pisabarro A.G."/>
            <person name="Kuo A."/>
            <person name="Tritt A."/>
            <person name="Lipzen A."/>
            <person name="He G."/>
            <person name="Yan M."/>
            <person name="Ng V."/>
            <person name="Cullen D."/>
            <person name="Martin F."/>
            <person name="Rosso M.-N."/>
            <person name="Henrissat B."/>
            <person name="Hibbett D."/>
            <person name="Martinez A.T."/>
            <person name="Grigoriev I.V."/>
        </authorList>
    </citation>
    <scope>NUCLEOTIDE SEQUENCE</scope>
    <source>
        <strain evidence="3">CBS 247.69</strain>
    </source>
</reference>
<comment type="caution">
    <text evidence="3">The sequence shown here is derived from an EMBL/GenBank/DDBJ whole genome shotgun (WGS) entry which is preliminary data.</text>
</comment>
<dbReference type="OrthoDB" id="3172906at2759"/>